<reference evidence="2" key="2">
    <citation type="submission" date="2020-06" db="EMBL/GenBank/DDBJ databases">
        <authorList>
            <person name="Sheffer M."/>
        </authorList>
    </citation>
    <scope>NUCLEOTIDE SEQUENCE</scope>
</reference>
<protein>
    <submittedName>
        <fullName evidence="2">Uncharacterized protein</fullName>
    </submittedName>
</protein>
<name>A0A8T0FGW0_ARGBR</name>
<feature type="signal peptide" evidence="1">
    <location>
        <begin position="1"/>
        <end position="18"/>
    </location>
</feature>
<accession>A0A8T0FGW0</accession>
<keyword evidence="1" id="KW-0732">Signal</keyword>
<evidence type="ECO:0000313" key="2">
    <source>
        <dbReference type="EMBL" id="KAF8790527.1"/>
    </source>
</evidence>
<reference evidence="2" key="1">
    <citation type="journal article" date="2020" name="bioRxiv">
        <title>Chromosome-level reference genome of the European wasp spider Argiope bruennichi: a resource for studies on range expansion and evolutionary adaptation.</title>
        <authorList>
            <person name="Sheffer M.M."/>
            <person name="Hoppe A."/>
            <person name="Krehenwinkel H."/>
            <person name="Uhl G."/>
            <person name="Kuss A.W."/>
            <person name="Jensen L."/>
            <person name="Jensen C."/>
            <person name="Gillespie R.G."/>
            <person name="Hoff K.J."/>
            <person name="Prost S."/>
        </authorList>
    </citation>
    <scope>NUCLEOTIDE SEQUENCE</scope>
</reference>
<dbReference type="AlphaFoldDB" id="A0A8T0FGW0"/>
<sequence length="208" mass="23402">MELGFFVVALSLLPTVILESNRNPRCSSFSVIYTILYRTLLKKSYFKANKFNSLAALFQISCIVTSLVNDLKAELICFYEGWRIPLLDSRPGCEMGAIAGTLRAYCRERNSAFGLHHYCGRGSRESGLWAGCESASPSSPLHKARRHFLQKQTIRAASPSHHFLTLDDAGNIATWHTPLRAVGQRRIIYGNDEISSWIGAAFHFYRKP</sequence>
<feature type="chain" id="PRO_5035939226" evidence="1">
    <location>
        <begin position="19"/>
        <end position="208"/>
    </location>
</feature>
<comment type="caution">
    <text evidence="2">The sequence shown here is derived from an EMBL/GenBank/DDBJ whole genome shotgun (WGS) entry which is preliminary data.</text>
</comment>
<dbReference type="EMBL" id="JABXBU010000011">
    <property type="protein sequence ID" value="KAF8790527.1"/>
    <property type="molecule type" value="Genomic_DNA"/>
</dbReference>
<evidence type="ECO:0000313" key="3">
    <source>
        <dbReference type="Proteomes" id="UP000807504"/>
    </source>
</evidence>
<keyword evidence="3" id="KW-1185">Reference proteome</keyword>
<gene>
    <name evidence="2" type="ORF">HNY73_005537</name>
</gene>
<proteinExistence type="predicted"/>
<evidence type="ECO:0000256" key="1">
    <source>
        <dbReference type="SAM" id="SignalP"/>
    </source>
</evidence>
<dbReference type="Proteomes" id="UP000807504">
    <property type="component" value="Unassembled WGS sequence"/>
</dbReference>
<organism evidence="2 3">
    <name type="scientific">Argiope bruennichi</name>
    <name type="common">Wasp spider</name>
    <name type="synonym">Aranea bruennichi</name>
    <dbReference type="NCBI Taxonomy" id="94029"/>
    <lineage>
        <taxon>Eukaryota</taxon>
        <taxon>Metazoa</taxon>
        <taxon>Ecdysozoa</taxon>
        <taxon>Arthropoda</taxon>
        <taxon>Chelicerata</taxon>
        <taxon>Arachnida</taxon>
        <taxon>Araneae</taxon>
        <taxon>Araneomorphae</taxon>
        <taxon>Entelegynae</taxon>
        <taxon>Araneoidea</taxon>
        <taxon>Araneidae</taxon>
        <taxon>Argiope</taxon>
    </lineage>
</organism>